<dbReference type="InterPro" id="IPR035992">
    <property type="entry name" value="Ricin_B-like_lectins"/>
</dbReference>
<dbReference type="InterPro" id="IPR000772">
    <property type="entry name" value="Ricin_B_lectin"/>
</dbReference>
<name>A0A7S4N6Z3_9STRA</name>
<dbReference type="SUPFAM" id="SSF50370">
    <property type="entry name" value="Ricin B-like lectins"/>
    <property type="match status" value="1"/>
</dbReference>
<proteinExistence type="predicted"/>
<dbReference type="AlphaFoldDB" id="A0A7S4N6Z3"/>
<organism evidence="3">
    <name type="scientific">Odontella aurita</name>
    <dbReference type="NCBI Taxonomy" id="265563"/>
    <lineage>
        <taxon>Eukaryota</taxon>
        <taxon>Sar</taxon>
        <taxon>Stramenopiles</taxon>
        <taxon>Ochrophyta</taxon>
        <taxon>Bacillariophyta</taxon>
        <taxon>Mediophyceae</taxon>
        <taxon>Biddulphiophycidae</taxon>
        <taxon>Eupodiscales</taxon>
        <taxon>Odontellaceae</taxon>
        <taxon>Odontella</taxon>
    </lineage>
</organism>
<protein>
    <recommendedName>
        <fullName evidence="2">Ricin B lectin domain-containing protein</fullName>
    </recommendedName>
</protein>
<gene>
    <name evidence="3" type="ORF">OAUR00152_LOCUS31418</name>
</gene>
<dbReference type="Pfam" id="PF00652">
    <property type="entry name" value="Ricin_B_lectin"/>
    <property type="match status" value="1"/>
</dbReference>
<dbReference type="Gene3D" id="2.80.10.50">
    <property type="match status" value="1"/>
</dbReference>
<feature type="signal peptide" evidence="1">
    <location>
        <begin position="1"/>
        <end position="18"/>
    </location>
</feature>
<evidence type="ECO:0000259" key="2">
    <source>
        <dbReference type="Pfam" id="PF00652"/>
    </source>
</evidence>
<dbReference type="EMBL" id="HBKQ01045592">
    <property type="protein sequence ID" value="CAE2270016.1"/>
    <property type="molecule type" value="Transcribed_RNA"/>
</dbReference>
<evidence type="ECO:0000313" key="3">
    <source>
        <dbReference type="EMBL" id="CAE2270016.1"/>
    </source>
</evidence>
<reference evidence="3" key="1">
    <citation type="submission" date="2021-01" db="EMBL/GenBank/DDBJ databases">
        <authorList>
            <person name="Corre E."/>
            <person name="Pelletier E."/>
            <person name="Niang G."/>
            <person name="Scheremetjew M."/>
            <person name="Finn R."/>
            <person name="Kale V."/>
            <person name="Holt S."/>
            <person name="Cochrane G."/>
            <person name="Meng A."/>
            <person name="Brown T."/>
            <person name="Cohen L."/>
        </authorList>
    </citation>
    <scope>NUCLEOTIDE SEQUENCE</scope>
    <source>
        <strain evidence="3">Isolate 1302-5</strain>
    </source>
</reference>
<dbReference type="PROSITE" id="PS50231">
    <property type="entry name" value="RICIN_B_LECTIN"/>
    <property type="match status" value="1"/>
</dbReference>
<feature type="domain" description="Ricin B lectin" evidence="2">
    <location>
        <begin position="55"/>
        <end position="163"/>
    </location>
</feature>
<sequence length="180" mass="20495">MKYWRTVLTAVIAGFAAAAKNEGDKTGSLQFIPLTKEDGRRLGGSAWGHICCDCDPQYCFEPYMGNTAPYTRVVLKKYNGNNKQIWKWDGKYLKSRLDDNICMEIPQSYEVGSKVRINNCMDNSNQKWVFDDDNLMPKVDKDLCAFPKDSEISNLVKIVLINCGDLKEWASMDWVTTESP</sequence>
<accession>A0A7S4N6Z3</accession>
<keyword evidence="1" id="KW-0732">Signal</keyword>
<evidence type="ECO:0000256" key="1">
    <source>
        <dbReference type="SAM" id="SignalP"/>
    </source>
</evidence>
<feature type="chain" id="PRO_5031462489" description="Ricin B lectin domain-containing protein" evidence="1">
    <location>
        <begin position="19"/>
        <end position="180"/>
    </location>
</feature>